<dbReference type="RefSeq" id="WP_098000447.1">
    <property type="nucleotide sequence ID" value="NZ_AP022563.1"/>
</dbReference>
<dbReference type="GO" id="GO:0004029">
    <property type="term" value="F:aldehyde dehydrogenase (NAD+) activity"/>
    <property type="evidence" value="ECO:0007669"/>
    <property type="project" value="TreeGrafter"/>
</dbReference>
<dbReference type="EMBL" id="AP022563">
    <property type="protein sequence ID" value="BBX19154.1"/>
    <property type="molecule type" value="Genomic_DNA"/>
</dbReference>
<dbReference type="SUPFAM" id="SSF51735">
    <property type="entry name" value="NAD(P)-binding Rossmann-fold domains"/>
    <property type="match status" value="1"/>
</dbReference>
<sequence>MRIAVTGGTGYLGAHSVRALLAAGHQVKLLTLPHEVGSRVVTELSALGQVDVLAGDVRAEETITELLRDVDAVLHAAGVVGTSERQAALMWEINAHATETVLTRAVEAGLDPVVSVSSYSALFPPPDGVISADTPTAAGRSAYGRTKGYADRVARRLQAAGAPVVVTYPSSVVGPPFHTEAGVTERGWAPILRAGVAPSVRGGMQMVDVRDVAEVHERLMRPGRGPHRYVCGGHLLTFDEMIDALEAGLGRRVRRVRLSPATLRTFGRFADAAGRFLPLTDGLSYEAAWLLTSATPTDDRVTTTDLGVTWRDPRETIAESVRYQSAHRGGQQLGDPRA</sequence>
<dbReference type="KEGG" id="mdu:MDUV_40140"/>
<dbReference type="Proteomes" id="UP000467006">
    <property type="component" value="Chromosome"/>
</dbReference>
<name>A0A7I7K6F2_9MYCO</name>
<accession>A0A7I7K6F2</accession>
<gene>
    <name evidence="1" type="ORF">MDUV_40140</name>
</gene>
<evidence type="ECO:0000313" key="1">
    <source>
        <dbReference type="EMBL" id="BBX19154.1"/>
    </source>
</evidence>
<dbReference type="OrthoDB" id="5491199at2"/>
<protein>
    <submittedName>
        <fullName evidence="1">Oxidoreductase</fullName>
    </submittedName>
</protein>
<proteinExistence type="predicted"/>
<organism evidence="1 2">
    <name type="scientific">Mycolicibacterium duvalii</name>
    <dbReference type="NCBI Taxonomy" id="39688"/>
    <lineage>
        <taxon>Bacteria</taxon>
        <taxon>Bacillati</taxon>
        <taxon>Actinomycetota</taxon>
        <taxon>Actinomycetes</taxon>
        <taxon>Mycobacteriales</taxon>
        <taxon>Mycobacteriaceae</taxon>
        <taxon>Mycolicibacterium</taxon>
    </lineage>
</organism>
<dbReference type="Pfam" id="PF01370">
    <property type="entry name" value="Epimerase"/>
    <property type="match status" value="1"/>
</dbReference>
<dbReference type="GO" id="GO:0005737">
    <property type="term" value="C:cytoplasm"/>
    <property type="evidence" value="ECO:0007669"/>
    <property type="project" value="TreeGrafter"/>
</dbReference>
<reference evidence="1 2" key="1">
    <citation type="journal article" date="2019" name="Emerg. Microbes Infect.">
        <title>Comprehensive subspecies identification of 175 nontuberculous mycobacteria species based on 7547 genomic profiles.</title>
        <authorList>
            <person name="Matsumoto Y."/>
            <person name="Kinjo T."/>
            <person name="Motooka D."/>
            <person name="Nabeya D."/>
            <person name="Jung N."/>
            <person name="Uechi K."/>
            <person name="Horii T."/>
            <person name="Iida T."/>
            <person name="Fujita J."/>
            <person name="Nakamura S."/>
        </authorList>
    </citation>
    <scope>NUCLEOTIDE SEQUENCE [LARGE SCALE GENOMIC DNA]</scope>
    <source>
        <strain evidence="1 2">JCM 6396</strain>
    </source>
</reference>
<dbReference type="AlphaFoldDB" id="A0A7I7K6F2"/>
<dbReference type="InterPro" id="IPR051783">
    <property type="entry name" value="NAD(P)-dependent_oxidoreduct"/>
</dbReference>
<dbReference type="InterPro" id="IPR001509">
    <property type="entry name" value="Epimerase_deHydtase"/>
</dbReference>
<dbReference type="InterPro" id="IPR036291">
    <property type="entry name" value="NAD(P)-bd_dom_sf"/>
</dbReference>
<evidence type="ECO:0000313" key="2">
    <source>
        <dbReference type="Proteomes" id="UP000467006"/>
    </source>
</evidence>
<keyword evidence="2" id="KW-1185">Reference proteome</keyword>
<dbReference type="PANTHER" id="PTHR48079">
    <property type="entry name" value="PROTEIN YEEZ"/>
    <property type="match status" value="1"/>
</dbReference>
<dbReference type="PANTHER" id="PTHR48079:SF6">
    <property type="entry name" value="NAD(P)-BINDING DOMAIN-CONTAINING PROTEIN-RELATED"/>
    <property type="match status" value="1"/>
</dbReference>
<dbReference type="Gene3D" id="3.40.50.720">
    <property type="entry name" value="NAD(P)-binding Rossmann-like Domain"/>
    <property type="match status" value="1"/>
</dbReference>